<comment type="caution">
    <text evidence="2">The sequence shown here is derived from an EMBL/GenBank/DDBJ whole genome shotgun (WGS) entry which is preliminary data.</text>
</comment>
<reference evidence="2 3" key="1">
    <citation type="submission" date="2022-05" db="EMBL/GenBank/DDBJ databases">
        <title>A multi-omics perspective on studying reproductive biology in Daphnia sinensis.</title>
        <authorList>
            <person name="Jia J."/>
        </authorList>
    </citation>
    <scope>NUCLEOTIDE SEQUENCE [LARGE SCALE GENOMIC DNA]</scope>
    <source>
        <strain evidence="2 3">WSL</strain>
    </source>
</reference>
<protein>
    <submittedName>
        <fullName evidence="2">Uncharacterized protein</fullName>
    </submittedName>
</protein>
<dbReference type="EMBL" id="WJBH02000009">
    <property type="protein sequence ID" value="KAI9553400.1"/>
    <property type="molecule type" value="Genomic_DNA"/>
</dbReference>
<evidence type="ECO:0000313" key="3">
    <source>
        <dbReference type="Proteomes" id="UP000820818"/>
    </source>
</evidence>
<feature type="chain" id="PRO_5042289819" evidence="1">
    <location>
        <begin position="21"/>
        <end position="196"/>
    </location>
</feature>
<feature type="signal peptide" evidence="1">
    <location>
        <begin position="1"/>
        <end position="20"/>
    </location>
</feature>
<evidence type="ECO:0000313" key="2">
    <source>
        <dbReference type="EMBL" id="KAI9553400.1"/>
    </source>
</evidence>
<evidence type="ECO:0000256" key="1">
    <source>
        <dbReference type="SAM" id="SignalP"/>
    </source>
</evidence>
<organism evidence="2 3">
    <name type="scientific">Daphnia sinensis</name>
    <dbReference type="NCBI Taxonomy" id="1820382"/>
    <lineage>
        <taxon>Eukaryota</taxon>
        <taxon>Metazoa</taxon>
        <taxon>Ecdysozoa</taxon>
        <taxon>Arthropoda</taxon>
        <taxon>Crustacea</taxon>
        <taxon>Branchiopoda</taxon>
        <taxon>Diplostraca</taxon>
        <taxon>Cladocera</taxon>
        <taxon>Anomopoda</taxon>
        <taxon>Daphniidae</taxon>
        <taxon>Daphnia</taxon>
        <taxon>Daphnia similis group</taxon>
    </lineage>
</organism>
<keyword evidence="3" id="KW-1185">Reference proteome</keyword>
<accession>A0AAD5L177</accession>
<sequence length="196" mass="21438">MSNLFLVSFLIGCCVSSAWASLNLHDGPLLSGVTSYTITVETKTVDKMHTCYVTEGVVNQCRRKRGMEEQPVYEGLEIQPSAVIGIEATPVPRALKPMNFHASEKVIGSFDDAYVNSQNIFRQIAVKGRSNKITVGDCGHSTVNLSEFLNCLGMTVQETTTLTATFTELTTNYVGYATMTVKHCTPAGFPYTYCPV</sequence>
<dbReference type="AlphaFoldDB" id="A0AAD5L177"/>
<proteinExistence type="predicted"/>
<keyword evidence="1" id="KW-0732">Signal</keyword>
<name>A0AAD5L177_9CRUS</name>
<dbReference type="Proteomes" id="UP000820818">
    <property type="component" value="Linkage Group LG9"/>
</dbReference>
<gene>
    <name evidence="2" type="ORF">GHT06_021303</name>
</gene>